<gene>
    <name evidence="2" type="ORF">L1049_015471</name>
</gene>
<protein>
    <recommendedName>
        <fullName evidence="1">Cupin type-1 domain-containing protein</fullName>
    </recommendedName>
</protein>
<evidence type="ECO:0000313" key="3">
    <source>
        <dbReference type="Proteomes" id="UP001415857"/>
    </source>
</evidence>
<name>A0AAP0X1W7_LIQFO</name>
<dbReference type="Gene3D" id="2.60.120.10">
    <property type="entry name" value="Jelly Rolls"/>
    <property type="match status" value="1"/>
</dbReference>
<reference evidence="2 3" key="1">
    <citation type="journal article" date="2024" name="Plant J.">
        <title>Genome sequences and population genomics reveal climatic adaptation and genomic divergence between two closely related sweetgum species.</title>
        <authorList>
            <person name="Xu W.Q."/>
            <person name="Ren C.Q."/>
            <person name="Zhang X.Y."/>
            <person name="Comes H.P."/>
            <person name="Liu X.H."/>
            <person name="Li Y.G."/>
            <person name="Kettle C.J."/>
            <person name="Jalonen R."/>
            <person name="Gaisberger H."/>
            <person name="Ma Y.Z."/>
            <person name="Qiu Y.X."/>
        </authorList>
    </citation>
    <scope>NUCLEOTIDE SEQUENCE [LARGE SCALE GENOMIC DNA]</scope>
    <source>
        <strain evidence="2">Hangzhou</strain>
    </source>
</reference>
<dbReference type="AlphaFoldDB" id="A0AAP0X1W7"/>
<dbReference type="InterPro" id="IPR014710">
    <property type="entry name" value="RmlC-like_jellyroll"/>
</dbReference>
<dbReference type="EMBL" id="JBBPBK010000004">
    <property type="protein sequence ID" value="KAK9287062.1"/>
    <property type="molecule type" value="Genomic_DNA"/>
</dbReference>
<accession>A0AAP0X1W7</accession>
<organism evidence="2 3">
    <name type="scientific">Liquidambar formosana</name>
    <name type="common">Formosan gum</name>
    <dbReference type="NCBI Taxonomy" id="63359"/>
    <lineage>
        <taxon>Eukaryota</taxon>
        <taxon>Viridiplantae</taxon>
        <taxon>Streptophyta</taxon>
        <taxon>Embryophyta</taxon>
        <taxon>Tracheophyta</taxon>
        <taxon>Spermatophyta</taxon>
        <taxon>Magnoliopsida</taxon>
        <taxon>eudicotyledons</taxon>
        <taxon>Gunneridae</taxon>
        <taxon>Pentapetalae</taxon>
        <taxon>Saxifragales</taxon>
        <taxon>Altingiaceae</taxon>
        <taxon>Liquidambar</taxon>
    </lineage>
</organism>
<keyword evidence="3" id="KW-1185">Reference proteome</keyword>
<comment type="caution">
    <text evidence="2">The sequence shown here is derived from an EMBL/GenBank/DDBJ whole genome shotgun (WGS) entry which is preliminary data.</text>
</comment>
<feature type="domain" description="Cupin type-1" evidence="1">
    <location>
        <begin position="8"/>
        <end position="109"/>
    </location>
</feature>
<dbReference type="InterPro" id="IPR006045">
    <property type="entry name" value="Cupin_1"/>
</dbReference>
<sequence>MMHLPDINVKGGGILTTLTAAKVPSLGEIELSANLEKLDANALCSPPIYTTDSAVQVTMLREEAVGFKLWLSTVSMSSLDTKVKAGFLFVVPRFFVLAKVADAEGMECFSVMRTS</sequence>
<evidence type="ECO:0000313" key="2">
    <source>
        <dbReference type="EMBL" id="KAK9287062.1"/>
    </source>
</evidence>
<evidence type="ECO:0000259" key="1">
    <source>
        <dbReference type="Pfam" id="PF00190"/>
    </source>
</evidence>
<dbReference type="Proteomes" id="UP001415857">
    <property type="component" value="Unassembled WGS sequence"/>
</dbReference>
<dbReference type="Pfam" id="PF00190">
    <property type="entry name" value="Cupin_1"/>
    <property type="match status" value="1"/>
</dbReference>
<proteinExistence type="predicted"/>